<dbReference type="InterPro" id="IPR000719">
    <property type="entry name" value="Prot_kinase_dom"/>
</dbReference>
<evidence type="ECO:0000259" key="6">
    <source>
        <dbReference type="PROSITE" id="PS50011"/>
    </source>
</evidence>
<dbReference type="InterPro" id="IPR011009">
    <property type="entry name" value="Kinase-like_dom_sf"/>
</dbReference>
<comment type="caution">
    <text evidence="7">The sequence shown here is derived from an EMBL/GenBank/DDBJ whole genome shotgun (WGS) entry which is preliminary data.</text>
</comment>
<dbReference type="InterPro" id="IPR000253">
    <property type="entry name" value="FHA_dom"/>
</dbReference>
<dbReference type="Proteomes" id="UP001286456">
    <property type="component" value="Unassembled WGS sequence"/>
</dbReference>
<evidence type="ECO:0000256" key="4">
    <source>
        <dbReference type="SAM" id="MobiDB-lite"/>
    </source>
</evidence>
<dbReference type="CDD" id="cd00060">
    <property type="entry name" value="FHA"/>
    <property type="match status" value="1"/>
</dbReference>
<protein>
    <submittedName>
        <fullName evidence="7">Kinase-like domain-containing protein</fullName>
    </submittedName>
</protein>
<evidence type="ECO:0000256" key="3">
    <source>
        <dbReference type="ARBA" id="ARBA00022840"/>
    </source>
</evidence>
<feature type="domain" description="FHA" evidence="5">
    <location>
        <begin position="91"/>
        <end position="147"/>
    </location>
</feature>
<dbReference type="GO" id="GO:0005524">
    <property type="term" value="F:ATP binding"/>
    <property type="evidence" value="ECO:0007669"/>
    <property type="project" value="UniProtKB-KW"/>
</dbReference>
<dbReference type="SMART" id="SM00240">
    <property type="entry name" value="FHA"/>
    <property type="match status" value="1"/>
</dbReference>
<dbReference type="SUPFAM" id="SSF49879">
    <property type="entry name" value="SMAD/FHA domain"/>
    <property type="match status" value="1"/>
</dbReference>
<name>A0AAE0IY76_9PEZI</name>
<reference evidence="7" key="1">
    <citation type="journal article" date="2023" name="Mol. Phylogenet. Evol.">
        <title>Genome-scale phylogeny and comparative genomics of the fungal order Sordariales.</title>
        <authorList>
            <person name="Hensen N."/>
            <person name="Bonometti L."/>
            <person name="Westerberg I."/>
            <person name="Brannstrom I.O."/>
            <person name="Guillou S."/>
            <person name="Cros-Aarteil S."/>
            <person name="Calhoun S."/>
            <person name="Haridas S."/>
            <person name="Kuo A."/>
            <person name="Mondo S."/>
            <person name="Pangilinan J."/>
            <person name="Riley R."/>
            <person name="LaButti K."/>
            <person name="Andreopoulos B."/>
            <person name="Lipzen A."/>
            <person name="Chen C."/>
            <person name="Yan M."/>
            <person name="Daum C."/>
            <person name="Ng V."/>
            <person name="Clum A."/>
            <person name="Steindorff A."/>
            <person name="Ohm R.A."/>
            <person name="Martin F."/>
            <person name="Silar P."/>
            <person name="Natvig D.O."/>
            <person name="Lalanne C."/>
            <person name="Gautier V."/>
            <person name="Ament-Velasquez S.L."/>
            <person name="Kruys A."/>
            <person name="Hutchinson M.I."/>
            <person name="Powell A.J."/>
            <person name="Barry K."/>
            <person name="Miller A.N."/>
            <person name="Grigoriev I.V."/>
            <person name="Debuchy R."/>
            <person name="Gladieux P."/>
            <person name="Hiltunen Thoren M."/>
            <person name="Johannesson H."/>
        </authorList>
    </citation>
    <scope>NUCLEOTIDE SEQUENCE</scope>
    <source>
        <strain evidence="7">SMH4131-1</strain>
    </source>
</reference>
<organism evidence="7 8">
    <name type="scientific">Cercophora scortea</name>
    <dbReference type="NCBI Taxonomy" id="314031"/>
    <lineage>
        <taxon>Eukaryota</taxon>
        <taxon>Fungi</taxon>
        <taxon>Dikarya</taxon>
        <taxon>Ascomycota</taxon>
        <taxon>Pezizomycotina</taxon>
        <taxon>Sordariomycetes</taxon>
        <taxon>Sordariomycetidae</taxon>
        <taxon>Sordariales</taxon>
        <taxon>Lasiosphaeriaceae</taxon>
        <taxon>Cercophora</taxon>
    </lineage>
</organism>
<feature type="domain" description="Protein kinase" evidence="6">
    <location>
        <begin position="239"/>
        <end position="447"/>
    </location>
</feature>
<dbReference type="GO" id="GO:0035556">
    <property type="term" value="P:intracellular signal transduction"/>
    <property type="evidence" value="ECO:0007669"/>
    <property type="project" value="TreeGrafter"/>
</dbReference>
<keyword evidence="7" id="KW-0418">Kinase</keyword>
<dbReference type="Pfam" id="PF00498">
    <property type="entry name" value="FHA"/>
    <property type="match status" value="1"/>
</dbReference>
<dbReference type="PROSITE" id="PS50006">
    <property type="entry name" value="FHA_DOMAIN"/>
    <property type="match status" value="1"/>
</dbReference>
<dbReference type="SUPFAM" id="SSF56112">
    <property type="entry name" value="Protein kinase-like (PK-like)"/>
    <property type="match status" value="1"/>
</dbReference>
<dbReference type="Gene3D" id="2.60.200.20">
    <property type="match status" value="1"/>
</dbReference>
<comment type="similarity">
    <text evidence="1">Belongs to the protein kinase superfamily. CAMK Ser/Thr protein kinase family. CHEK2 subfamily.</text>
</comment>
<dbReference type="AlphaFoldDB" id="A0AAE0IY76"/>
<gene>
    <name evidence="7" type="ORF">B0T19DRAFT_127446</name>
</gene>
<keyword evidence="2" id="KW-0547">Nucleotide-binding</keyword>
<dbReference type="EMBL" id="JAUEPO010000002">
    <property type="protein sequence ID" value="KAK3333491.1"/>
    <property type="molecule type" value="Genomic_DNA"/>
</dbReference>
<evidence type="ECO:0000256" key="2">
    <source>
        <dbReference type="ARBA" id="ARBA00022741"/>
    </source>
</evidence>
<proteinExistence type="inferred from homology"/>
<evidence type="ECO:0000313" key="8">
    <source>
        <dbReference type="Proteomes" id="UP001286456"/>
    </source>
</evidence>
<dbReference type="PROSITE" id="PS50011">
    <property type="entry name" value="PROTEIN_KINASE_DOM"/>
    <property type="match status" value="1"/>
</dbReference>
<keyword evidence="8" id="KW-1185">Reference proteome</keyword>
<feature type="region of interest" description="Disordered" evidence="4">
    <location>
        <begin position="33"/>
        <end position="72"/>
    </location>
</feature>
<dbReference type="Gene3D" id="1.10.510.10">
    <property type="entry name" value="Transferase(Phosphotransferase) domain 1"/>
    <property type="match status" value="1"/>
</dbReference>
<evidence type="ECO:0000256" key="1">
    <source>
        <dbReference type="ARBA" id="ARBA00005575"/>
    </source>
</evidence>
<sequence>MADQDLFARVYPFEDKKPLCYAQQAIETSSRYIPAKVAPQLETPKTQWSRGGRESTEPPEPNARRDAENTSDTVSHLELRFSGVPRTSSGLVFGTDPTCDIILPKVSGISKRHFALTFKRKFPDGFPRLIVRDLGSSFGTVVTYNNRGNESRSRFDWIIAGFSIPNDATEIVVQPHPDLKLQVVVARHDISSPVYIGNVAWFCQGAAAAENLVYDLDLQEGPETERNTGAHTPVENRILLSLGRIAKGGFGVVSRHWNVSTAEEYARKKPADRKFDRRAWEREIDIMKTISHEHIVRLCSWDKTPVPTLYLEYMPRGNLEDEHRRARFTPDECVAILNQSLSALVYLHGLPQSVAHRDIKPENILVSHRDAHRNPDYLHVKLSGFGLSKTGSLKTFCGTMTYCPPEIHDDMPQSYTKAVDIWSLGVVILQLAYRLPDPVFGSGMRWC</sequence>
<reference evidence="7" key="2">
    <citation type="submission" date="2023-06" db="EMBL/GenBank/DDBJ databases">
        <authorList>
            <consortium name="Lawrence Berkeley National Laboratory"/>
            <person name="Haridas S."/>
            <person name="Hensen N."/>
            <person name="Bonometti L."/>
            <person name="Westerberg I."/>
            <person name="Brannstrom I.O."/>
            <person name="Guillou S."/>
            <person name="Cros-Aarteil S."/>
            <person name="Calhoun S."/>
            <person name="Kuo A."/>
            <person name="Mondo S."/>
            <person name="Pangilinan J."/>
            <person name="Riley R."/>
            <person name="Labutti K."/>
            <person name="Andreopoulos B."/>
            <person name="Lipzen A."/>
            <person name="Chen C."/>
            <person name="Yanf M."/>
            <person name="Daum C."/>
            <person name="Ng V."/>
            <person name="Clum A."/>
            <person name="Steindorff A."/>
            <person name="Ohm R."/>
            <person name="Martin F."/>
            <person name="Silar P."/>
            <person name="Natvig D."/>
            <person name="Lalanne C."/>
            <person name="Gautier V."/>
            <person name="Ament-Velasquez S.L."/>
            <person name="Kruys A."/>
            <person name="Hutchinson M.I."/>
            <person name="Powell A.J."/>
            <person name="Barry K."/>
            <person name="Miller A.N."/>
            <person name="Grigoriev I.V."/>
            <person name="Debuchy R."/>
            <person name="Gladieux P."/>
            <person name="Thoren M.H."/>
            <person name="Johannesson H."/>
        </authorList>
    </citation>
    <scope>NUCLEOTIDE SEQUENCE</scope>
    <source>
        <strain evidence="7">SMH4131-1</strain>
    </source>
</reference>
<dbReference type="GO" id="GO:0005737">
    <property type="term" value="C:cytoplasm"/>
    <property type="evidence" value="ECO:0007669"/>
    <property type="project" value="TreeGrafter"/>
</dbReference>
<accession>A0AAE0IY76</accession>
<dbReference type="SMART" id="SM00220">
    <property type="entry name" value="S_TKc"/>
    <property type="match status" value="1"/>
</dbReference>
<evidence type="ECO:0000313" key="7">
    <source>
        <dbReference type="EMBL" id="KAK3333491.1"/>
    </source>
</evidence>
<dbReference type="PROSITE" id="PS00108">
    <property type="entry name" value="PROTEIN_KINASE_ST"/>
    <property type="match status" value="1"/>
</dbReference>
<dbReference type="PANTHER" id="PTHR24346">
    <property type="entry name" value="MAP/MICROTUBULE AFFINITY-REGULATING KINASE"/>
    <property type="match status" value="1"/>
</dbReference>
<keyword evidence="7" id="KW-0808">Transferase</keyword>
<keyword evidence="3" id="KW-0067">ATP-binding</keyword>
<dbReference type="GO" id="GO:0004674">
    <property type="term" value="F:protein serine/threonine kinase activity"/>
    <property type="evidence" value="ECO:0007669"/>
    <property type="project" value="TreeGrafter"/>
</dbReference>
<dbReference type="InterPro" id="IPR008271">
    <property type="entry name" value="Ser/Thr_kinase_AS"/>
</dbReference>
<dbReference type="InterPro" id="IPR008984">
    <property type="entry name" value="SMAD_FHA_dom_sf"/>
</dbReference>
<feature type="compositionally biased region" description="Basic and acidic residues" evidence="4">
    <location>
        <begin position="51"/>
        <end position="68"/>
    </location>
</feature>
<evidence type="ECO:0000259" key="5">
    <source>
        <dbReference type="PROSITE" id="PS50006"/>
    </source>
</evidence>
<dbReference type="PANTHER" id="PTHR24346:SF30">
    <property type="entry name" value="MATERNAL EMBRYONIC LEUCINE ZIPPER KINASE"/>
    <property type="match status" value="1"/>
</dbReference>
<dbReference type="Pfam" id="PF00069">
    <property type="entry name" value="Pkinase"/>
    <property type="match status" value="1"/>
</dbReference>